<reference evidence="1" key="1">
    <citation type="submission" date="2016-11" db="EMBL/GenBank/DDBJ databases">
        <authorList>
            <person name="Varghese N."/>
            <person name="Submissions S."/>
        </authorList>
    </citation>
    <scope>NUCLEOTIDE SEQUENCE [LARGE SCALE GENOMIC DNA]</scope>
    <source>
        <strain evidence="1">DSM 16785</strain>
    </source>
</reference>
<name>A0A1M4TT67_MARH1</name>
<dbReference type="SUPFAM" id="SSF103084">
    <property type="entry name" value="Holliday junction resolvase RusA"/>
    <property type="match status" value="1"/>
</dbReference>
<dbReference type="AlphaFoldDB" id="A0A1M4TT67"/>
<dbReference type="InterPro" id="IPR008822">
    <property type="entry name" value="Endonuclease_RusA-like"/>
</dbReference>
<sequence length="121" mass="14386">MKLKIELDCIPPSTNHAYKKRGNGYGMYMTRTAKEFKEYAAYKALKIVRKYKVTPFPNDKKFYKLHFEFHFKNRRHPDPNNLLKILIDSLEGIVFENDRNIDISTTSKITGKEKTIIVWER</sequence>
<comment type="caution">
    <text evidence="1">The sequence shown here is derived from an EMBL/GenBank/DDBJ whole genome shotgun (WGS) entry which is preliminary data.</text>
</comment>
<dbReference type="STRING" id="1122195.SAMN02745164_00500"/>
<dbReference type="Pfam" id="PF05866">
    <property type="entry name" value="RusA"/>
    <property type="match status" value="1"/>
</dbReference>
<dbReference type="GO" id="GO:0006281">
    <property type="term" value="P:DNA repair"/>
    <property type="evidence" value="ECO:0007669"/>
    <property type="project" value="InterPro"/>
</dbReference>
<dbReference type="OrthoDB" id="2375410at2"/>
<organism evidence="1 2">
    <name type="scientific">Marinitoga hydrogenitolerans (strain DSM 16785 / JCM 12826 / AT1271)</name>
    <dbReference type="NCBI Taxonomy" id="1122195"/>
    <lineage>
        <taxon>Bacteria</taxon>
        <taxon>Thermotogati</taxon>
        <taxon>Thermotogota</taxon>
        <taxon>Thermotogae</taxon>
        <taxon>Petrotogales</taxon>
        <taxon>Petrotogaceae</taxon>
        <taxon>Marinitoga</taxon>
    </lineage>
</organism>
<evidence type="ECO:0000313" key="1">
    <source>
        <dbReference type="EMBL" id="SHE47584.1"/>
    </source>
</evidence>
<dbReference type="EMBL" id="FQUI01000005">
    <property type="protein sequence ID" value="SHE47584.1"/>
    <property type="molecule type" value="Genomic_DNA"/>
</dbReference>
<dbReference type="Proteomes" id="UP000184334">
    <property type="component" value="Unassembled WGS sequence"/>
</dbReference>
<proteinExistence type="predicted"/>
<dbReference type="GO" id="GO:0000287">
    <property type="term" value="F:magnesium ion binding"/>
    <property type="evidence" value="ECO:0007669"/>
    <property type="project" value="InterPro"/>
</dbReference>
<accession>A0A1M4TT67</accession>
<dbReference type="Gene3D" id="3.30.1330.70">
    <property type="entry name" value="Holliday junction resolvase RusA"/>
    <property type="match status" value="1"/>
</dbReference>
<dbReference type="InterPro" id="IPR036614">
    <property type="entry name" value="RusA-like_sf"/>
</dbReference>
<gene>
    <name evidence="1" type="ORF">SAMN02745164_00500</name>
</gene>
<protein>
    <submittedName>
        <fullName evidence="1">Crossover junction endodeoxyribonuclease RusA</fullName>
    </submittedName>
</protein>
<dbReference type="GO" id="GO:0006310">
    <property type="term" value="P:DNA recombination"/>
    <property type="evidence" value="ECO:0007669"/>
    <property type="project" value="InterPro"/>
</dbReference>
<dbReference type="RefSeq" id="WP_072863116.1">
    <property type="nucleotide sequence ID" value="NZ_FQUI01000005.1"/>
</dbReference>
<evidence type="ECO:0000313" key="2">
    <source>
        <dbReference type="Proteomes" id="UP000184334"/>
    </source>
</evidence>
<keyword evidence="2" id="KW-1185">Reference proteome</keyword>